<gene>
    <name evidence="1" type="ORF">C5C51_09085</name>
</gene>
<proteinExistence type="predicted"/>
<reference evidence="1 2" key="1">
    <citation type="submission" date="2018-02" db="EMBL/GenBank/DDBJ databases">
        <title>Bacteriophage NCPPB3778 and a type I-E CRISPR drive the evolution of the US Biological Select Agent, Rathayibacter toxicus.</title>
        <authorList>
            <person name="Davis E.W.II."/>
            <person name="Tabima J.F."/>
            <person name="Weisberg A.J."/>
            <person name="Lopes L.D."/>
            <person name="Wiseman M.S."/>
            <person name="Wiseman M.S."/>
            <person name="Pupko T."/>
            <person name="Belcher M.S."/>
            <person name="Sechler A.J."/>
            <person name="Tancos M.A."/>
            <person name="Schroeder B.K."/>
            <person name="Murray T.D."/>
            <person name="Luster D.G."/>
            <person name="Schneider W.L."/>
            <person name="Rogers E."/>
            <person name="Andreote F.D."/>
            <person name="Grunwald N.J."/>
            <person name="Putnam M.L."/>
            <person name="Chang J.H."/>
        </authorList>
    </citation>
    <scope>NUCLEOTIDE SEQUENCE [LARGE SCALE GENOMIC DNA]</scope>
    <source>
        <strain evidence="1 2">FH99</strain>
    </source>
</reference>
<dbReference type="EMBL" id="PSWU01000013">
    <property type="protein sequence ID" value="PPI13855.1"/>
    <property type="molecule type" value="Genomic_DNA"/>
</dbReference>
<dbReference type="InterPro" id="IPR046828">
    <property type="entry name" value="RepSA"/>
</dbReference>
<dbReference type="Proteomes" id="UP000237966">
    <property type="component" value="Unassembled WGS sequence"/>
</dbReference>
<evidence type="ECO:0000313" key="2">
    <source>
        <dbReference type="Proteomes" id="UP000237966"/>
    </source>
</evidence>
<name>A0A2S5Y556_9MICO</name>
<sequence>MQTSAESATNRMRRPDFEQWLKQAAGTGYCANPVRLVGSSRVVDARSGEVVSSYESATEPDGITYVRCGNRRAVRCPSCRHEYKGDMWHLVVAGAVGGSKGIPAPAGVGAHPLIFVTLTAPTFGAVHAVKKPGRGGTVRCRPRSDKKLCPHGRPTWCMAVHSPDSRIAGEPLCYECYDYVGQIAWQWHSPELWRRFTIVLRRRLAQALGLSETAARQLVRVQFAKVAEFQKRGLIHFHALIRLDGDPTDEDAFPSPAVDLSAERVTAIAIESASAVSLVADPMVTGDPALLLRFGKQCDARVVVRGGGDVEGELSDRAVAAYIAKYATKATEDVDPEAASAGQRPHIANLKRTIDDLASLSHRGSVEDDPYALLGKWVGMLGFRGHFATKSRRYSTTLGKLRSARRNWQRRLAVQRLHGTGPATDSMSDDVEDETTLVIGEWSFVGMGWLDSGDALLASQAAGAAREWQEAQRRSSQFHKTERGE</sequence>
<organism evidence="1 2">
    <name type="scientific">Rathayibacter toxicus</name>
    <dbReference type="NCBI Taxonomy" id="145458"/>
    <lineage>
        <taxon>Bacteria</taxon>
        <taxon>Bacillati</taxon>
        <taxon>Actinomycetota</taxon>
        <taxon>Actinomycetes</taxon>
        <taxon>Micrococcales</taxon>
        <taxon>Microbacteriaceae</taxon>
        <taxon>Rathayibacter</taxon>
    </lineage>
</organism>
<evidence type="ECO:0000313" key="1">
    <source>
        <dbReference type="EMBL" id="PPI13855.1"/>
    </source>
</evidence>
<dbReference type="AlphaFoldDB" id="A0A2S5Y556"/>
<accession>A0A2S5Y556</accession>
<dbReference type="Pfam" id="PF20199">
    <property type="entry name" value="RepSA"/>
    <property type="match status" value="1"/>
</dbReference>
<protein>
    <submittedName>
        <fullName evidence="1">Replication initiation protein</fullName>
    </submittedName>
</protein>
<comment type="caution">
    <text evidence="1">The sequence shown here is derived from an EMBL/GenBank/DDBJ whole genome shotgun (WGS) entry which is preliminary data.</text>
</comment>